<dbReference type="Ensembl" id="ENSPKIT00000006080.1">
    <property type="protein sequence ID" value="ENSPKIP00000025347.1"/>
    <property type="gene ID" value="ENSPKIG00000008241.1"/>
</dbReference>
<keyword evidence="3" id="KW-0472">Membrane</keyword>
<evidence type="ECO:0000256" key="2">
    <source>
        <dbReference type="SAM" id="MobiDB-lite"/>
    </source>
</evidence>
<name>A0A3B3S3N2_9TELE</name>
<feature type="compositionally biased region" description="Low complexity" evidence="2">
    <location>
        <begin position="650"/>
        <end position="663"/>
    </location>
</feature>
<feature type="region of interest" description="Disordered" evidence="2">
    <location>
        <begin position="344"/>
        <end position="365"/>
    </location>
</feature>
<feature type="region of interest" description="Disordered" evidence="2">
    <location>
        <begin position="764"/>
        <end position="798"/>
    </location>
</feature>
<keyword evidence="3" id="KW-1133">Transmembrane helix</keyword>
<reference evidence="4" key="1">
    <citation type="submission" date="2025-08" db="UniProtKB">
        <authorList>
            <consortium name="Ensembl"/>
        </authorList>
    </citation>
    <scope>IDENTIFICATION</scope>
</reference>
<evidence type="ECO:0000256" key="1">
    <source>
        <dbReference type="ARBA" id="ARBA00004586"/>
    </source>
</evidence>
<feature type="compositionally biased region" description="Polar residues" evidence="2">
    <location>
        <begin position="142"/>
        <end position="152"/>
    </location>
</feature>
<evidence type="ECO:0000313" key="5">
    <source>
        <dbReference type="Proteomes" id="UP000261540"/>
    </source>
</evidence>
<accession>A0A3B3S3N2</accession>
<feature type="region of interest" description="Disordered" evidence="2">
    <location>
        <begin position="646"/>
        <end position="676"/>
    </location>
</feature>
<feature type="region of interest" description="Disordered" evidence="2">
    <location>
        <begin position="185"/>
        <end position="218"/>
    </location>
</feature>
<dbReference type="GO" id="GO:0005789">
    <property type="term" value="C:endoplasmic reticulum membrane"/>
    <property type="evidence" value="ECO:0007669"/>
    <property type="project" value="UniProtKB-SubCell"/>
</dbReference>
<feature type="region of interest" description="Disordered" evidence="2">
    <location>
        <begin position="95"/>
        <end position="152"/>
    </location>
</feature>
<feature type="compositionally biased region" description="Basic and acidic residues" evidence="2">
    <location>
        <begin position="346"/>
        <end position="360"/>
    </location>
</feature>
<organism evidence="4 5">
    <name type="scientific">Paramormyrops kingsleyae</name>
    <dbReference type="NCBI Taxonomy" id="1676925"/>
    <lineage>
        <taxon>Eukaryota</taxon>
        <taxon>Metazoa</taxon>
        <taxon>Chordata</taxon>
        <taxon>Craniata</taxon>
        <taxon>Vertebrata</taxon>
        <taxon>Euteleostomi</taxon>
        <taxon>Actinopterygii</taxon>
        <taxon>Neopterygii</taxon>
        <taxon>Teleostei</taxon>
        <taxon>Osteoglossocephala</taxon>
        <taxon>Osteoglossomorpha</taxon>
        <taxon>Osteoglossiformes</taxon>
        <taxon>Mormyridae</taxon>
        <taxon>Paramormyrops</taxon>
    </lineage>
</organism>
<reference evidence="4" key="2">
    <citation type="submission" date="2025-09" db="UniProtKB">
        <authorList>
            <consortium name="Ensembl"/>
        </authorList>
    </citation>
    <scope>IDENTIFICATION</scope>
</reference>
<dbReference type="GO" id="GO:0008289">
    <property type="term" value="F:lipid binding"/>
    <property type="evidence" value="ECO:0007669"/>
    <property type="project" value="TreeGrafter"/>
</dbReference>
<feature type="region of interest" description="Disordered" evidence="2">
    <location>
        <begin position="1"/>
        <end position="76"/>
    </location>
</feature>
<protein>
    <submittedName>
        <fullName evidence="4">Testis expressed 2</fullName>
    </submittedName>
</protein>
<feature type="compositionally biased region" description="Low complexity" evidence="2">
    <location>
        <begin position="112"/>
        <end position="133"/>
    </location>
</feature>
<feature type="transmembrane region" description="Helical" evidence="3">
    <location>
        <begin position="374"/>
        <end position="392"/>
    </location>
</feature>
<dbReference type="GeneTree" id="ENSGT00390000000463"/>
<proteinExistence type="predicted"/>
<sequence>MSPPSLVRSRGRAEGAGTSRRLQVQRSQSRDMITIHFSAVGAEDGEEEEELYSPASLSFSSDKPEQDRRRVRPVDSSDELLFEGIDLLAMEVTSASGGAISHIQGPQLSSRPATNPNPSVSSSSSSAAPSSSADHNPPLSGPSPSRSATISSKPFLSLVRSLSTETEATPPTKLHRQLVKSLVKSLSMDTSEEDPEPSPSNQTNSDSRTAPCSPLPSSQEVEMCLDDSRRWLSEVTCEPLQLLNRFRADEGRTVNVSGRPRSLSSSIQELSFDGHMETSYIQNKEQDTMDTQGKLALVLDSCSMSTLARQQFQELRQLYSHDTEMNAGVDAELDRERCKNAAQGIDRSKRKEKWEEKNHVEEEEEETVSRVPHWPLLGLAMLVYGCLVLPLPPYFGGVLLGVAAGFILATFMVWLAAPGYSRGHRRNEGLWNMAPLDIQEPGIFKGWMNEIHNYDPETYHATLTHSVFVRLEGCTLRLSKPNRNVSRRATFNEPKPDVTYVSQKIYDLTDSKIFLMPQNLARKRVWNKKYPICVELARQDGLMSKAPVDEVGPADADRSAGEHTLYLFGRTGREKEEWFRRILLASQLKSEAKKLPVVLSHSRTSSRSSLDEVLLLQPLQRELTGGLRQKALLDYSIYMAQYIPSPPGSPTSSSNHSGESSPGTRNKLPSSPSEEGEPVAWVNAFLGRALWDFLRERHWADAVPLTTKLDMGISIPKILQASQPTVDHQGLWFDLEMSYNGSFLMTLETKMNLARLGKDAEGLRFGESGKDGPRTYCLADSDEESSSAGSSDEEDPPEIPADKSLLKLVVLVFINFRVAECRVFCCVHVLSCLPNFSALYHQKIFVMPNMDDVWLPIMHSAMDTRSNVNLIDGTAADSRETDAKEAETSAACLD</sequence>
<dbReference type="AlphaFoldDB" id="A0A3B3S3N2"/>
<comment type="subcellular location">
    <subcellularLocation>
        <location evidence="1">Endoplasmic reticulum membrane</location>
    </subcellularLocation>
</comment>
<keyword evidence="5" id="KW-1185">Reference proteome</keyword>
<feature type="compositionally biased region" description="Acidic residues" evidence="2">
    <location>
        <begin position="780"/>
        <end position="797"/>
    </location>
</feature>
<feature type="transmembrane region" description="Helical" evidence="3">
    <location>
        <begin position="398"/>
        <end position="417"/>
    </location>
</feature>
<keyword evidence="3" id="KW-0812">Transmembrane</keyword>
<evidence type="ECO:0000313" key="4">
    <source>
        <dbReference type="Ensembl" id="ENSPKIP00000025347.1"/>
    </source>
</evidence>
<dbReference type="STRING" id="1676925.ENSPKIP00000025347"/>
<feature type="compositionally biased region" description="Basic and acidic residues" evidence="2">
    <location>
        <begin position="62"/>
        <end position="75"/>
    </location>
</feature>
<dbReference type="PANTHER" id="PTHR13466:SF2">
    <property type="entry name" value="TESTIS-EXPRESSED PROTEIN 2"/>
    <property type="match status" value="1"/>
</dbReference>
<evidence type="ECO:0000256" key="3">
    <source>
        <dbReference type="SAM" id="Phobius"/>
    </source>
</evidence>
<feature type="compositionally biased region" description="Polar residues" evidence="2">
    <location>
        <begin position="199"/>
        <end position="218"/>
    </location>
</feature>
<dbReference type="Proteomes" id="UP000261540">
    <property type="component" value="Unplaced"/>
</dbReference>
<feature type="compositionally biased region" description="Basic and acidic residues" evidence="2">
    <location>
        <begin position="764"/>
        <end position="773"/>
    </location>
</feature>
<dbReference type="PANTHER" id="PTHR13466">
    <property type="entry name" value="TEX2 PROTEIN-RELATED"/>
    <property type="match status" value="1"/>
</dbReference>